<reference evidence="2" key="2">
    <citation type="submission" date="2025-08" db="UniProtKB">
        <authorList>
            <consortium name="Ensembl"/>
        </authorList>
    </citation>
    <scope>IDENTIFICATION</scope>
</reference>
<dbReference type="AlphaFoldDB" id="A0A673TJI8"/>
<proteinExistence type="predicted"/>
<dbReference type="Gene3D" id="3.10.20.90">
    <property type="entry name" value="Phosphatidylinositol 3-kinase Catalytic Subunit, Chain A, domain 1"/>
    <property type="match status" value="1"/>
</dbReference>
<accession>A0A673TJI8</accession>
<dbReference type="InterPro" id="IPR037843">
    <property type="entry name" value="Kindlin/fermitin"/>
</dbReference>
<evidence type="ECO:0000313" key="3">
    <source>
        <dbReference type="Proteomes" id="UP000472268"/>
    </source>
</evidence>
<dbReference type="Ensembl" id="ENSSSUT00005013727.1">
    <property type="protein sequence ID" value="ENSSSUP00005011983.1"/>
    <property type="gene ID" value="ENSSSUG00005007723.1"/>
</dbReference>
<dbReference type="Proteomes" id="UP000472268">
    <property type="component" value="Chromosome 7"/>
</dbReference>
<protein>
    <recommendedName>
        <fullName evidence="1">Kindlin-2 N-terminal domain-containing protein</fullName>
    </recommendedName>
</protein>
<keyword evidence="3" id="KW-1185">Reference proteome</keyword>
<sequence>QMYYYLHFMVETRELSVHVMDLNRDVTLRVTGEVHIGGVMLKLVEKLDPNAGREPTDCEIMT</sequence>
<name>A0A673TJI8_SURSU</name>
<dbReference type="Pfam" id="PF18124">
    <property type="entry name" value="Kindlin_2_N"/>
    <property type="match status" value="1"/>
</dbReference>
<reference evidence="2" key="3">
    <citation type="submission" date="2025-09" db="UniProtKB">
        <authorList>
            <consortium name="Ensembl"/>
        </authorList>
    </citation>
    <scope>IDENTIFICATION</scope>
</reference>
<dbReference type="GO" id="GO:0007229">
    <property type="term" value="P:integrin-mediated signaling pathway"/>
    <property type="evidence" value="ECO:0007669"/>
    <property type="project" value="InterPro"/>
</dbReference>
<dbReference type="GO" id="GO:0007160">
    <property type="term" value="P:cell-matrix adhesion"/>
    <property type="evidence" value="ECO:0007669"/>
    <property type="project" value="TreeGrafter"/>
</dbReference>
<dbReference type="GO" id="GO:0005925">
    <property type="term" value="C:focal adhesion"/>
    <property type="evidence" value="ECO:0007669"/>
    <property type="project" value="TreeGrafter"/>
</dbReference>
<evidence type="ECO:0000259" key="1">
    <source>
        <dbReference type="Pfam" id="PF18124"/>
    </source>
</evidence>
<dbReference type="PANTHER" id="PTHR16160:SF11">
    <property type="entry name" value="FERMITIN FAMILY HOMOLOG 2"/>
    <property type="match status" value="1"/>
</dbReference>
<dbReference type="InterPro" id="IPR040790">
    <property type="entry name" value="Kindlin_2_N"/>
</dbReference>
<dbReference type="PANTHER" id="PTHR16160">
    <property type="entry name" value="FERMITIN 2-RELATED"/>
    <property type="match status" value="1"/>
</dbReference>
<feature type="domain" description="Kindlin-2 N-terminal" evidence="1">
    <location>
        <begin position="13"/>
        <end position="48"/>
    </location>
</feature>
<organism evidence="2 3">
    <name type="scientific">Suricata suricatta</name>
    <name type="common">Meerkat</name>
    <dbReference type="NCBI Taxonomy" id="37032"/>
    <lineage>
        <taxon>Eukaryota</taxon>
        <taxon>Metazoa</taxon>
        <taxon>Chordata</taxon>
        <taxon>Craniata</taxon>
        <taxon>Vertebrata</taxon>
        <taxon>Euteleostomi</taxon>
        <taxon>Mammalia</taxon>
        <taxon>Eutheria</taxon>
        <taxon>Laurasiatheria</taxon>
        <taxon>Carnivora</taxon>
        <taxon>Feliformia</taxon>
        <taxon>Herpestidae</taxon>
        <taxon>Suricata</taxon>
    </lineage>
</organism>
<evidence type="ECO:0000313" key="2">
    <source>
        <dbReference type="Ensembl" id="ENSSSUP00005011983.1"/>
    </source>
</evidence>
<reference evidence="2 3" key="1">
    <citation type="submission" date="2019-05" db="EMBL/GenBank/DDBJ databases">
        <title>A Chromosome-scale Meerkat (S. suricatta) Genome Assembly.</title>
        <authorList>
            <person name="Dudchenko O."/>
            <person name="Lieberman Aiden E."/>
            <person name="Tung J."/>
            <person name="Barreiro L.B."/>
            <person name="Clutton-Brock T.H."/>
        </authorList>
    </citation>
    <scope>NUCLEOTIDE SEQUENCE [LARGE SCALE GENOMIC DNA]</scope>
</reference>
<dbReference type="GO" id="GO:0005178">
    <property type="term" value="F:integrin binding"/>
    <property type="evidence" value="ECO:0007669"/>
    <property type="project" value="TreeGrafter"/>
</dbReference>